<organism evidence="1 2">
    <name type="scientific">Hanseniaspora guilliermondii</name>
    <dbReference type="NCBI Taxonomy" id="56406"/>
    <lineage>
        <taxon>Eukaryota</taxon>
        <taxon>Fungi</taxon>
        <taxon>Dikarya</taxon>
        <taxon>Ascomycota</taxon>
        <taxon>Saccharomycotina</taxon>
        <taxon>Saccharomycetes</taxon>
        <taxon>Saccharomycodales</taxon>
        <taxon>Saccharomycodaceae</taxon>
        <taxon>Hanseniaspora</taxon>
    </lineage>
</organism>
<dbReference type="OrthoDB" id="10306565at2759"/>
<dbReference type="Proteomes" id="UP000183365">
    <property type="component" value="Unassembled WGS sequence"/>
</dbReference>
<dbReference type="AlphaFoldDB" id="A0A1L0B8D5"/>
<name>A0A1L0B8D5_9ASCO</name>
<protein>
    <submittedName>
        <fullName evidence="1">Uncharacterized protein</fullName>
    </submittedName>
</protein>
<proteinExistence type="predicted"/>
<evidence type="ECO:0000313" key="1">
    <source>
        <dbReference type="EMBL" id="SGZ41379.1"/>
    </source>
</evidence>
<dbReference type="EMBL" id="FQNF01000098">
    <property type="protein sequence ID" value="SGZ41379.1"/>
    <property type="molecule type" value="Genomic_DNA"/>
</dbReference>
<evidence type="ECO:0000313" key="2">
    <source>
        <dbReference type="Proteomes" id="UP000183365"/>
    </source>
</evidence>
<sequence>MDYEISCKLELYKISFSVTLDNAGAFKCDVSYDYNYFMNTKLCALIVYDKHDEAICQMKEKRKLVPYKKKYNINFKDGKKLRLQFRLKRDTEVESSDIPLFNHFKWRKHHSNYTLLVPHSENYTTAAECRYEQLNNIHLYIHDEYTNYSTQILAMLFVMITENFDKPNIMYNIGI</sequence>
<gene>
    <name evidence="1" type="ORF">HGUI_03580</name>
</gene>
<keyword evidence="2" id="KW-1185">Reference proteome</keyword>
<accession>A0A1L0B8D5</accession>
<dbReference type="VEuPathDB" id="FungiDB:HGUI_03580"/>
<reference evidence="2" key="1">
    <citation type="submission" date="2016-11" db="EMBL/GenBank/DDBJ databases">
        <authorList>
            <person name="Guldener U."/>
        </authorList>
    </citation>
    <scope>NUCLEOTIDE SEQUENCE [LARGE SCALE GENOMIC DNA]</scope>
</reference>